<dbReference type="Gene3D" id="1.10.510.10">
    <property type="entry name" value="Transferase(Phosphotransferase) domain 1"/>
    <property type="match status" value="2"/>
</dbReference>
<dbReference type="SUPFAM" id="SSF56112">
    <property type="entry name" value="Protein kinase-like (PK-like)"/>
    <property type="match status" value="2"/>
</dbReference>
<dbReference type="PANTHER" id="PTHR24348:SF22">
    <property type="entry name" value="NON-SPECIFIC SERINE_THREONINE PROTEIN KINASE"/>
    <property type="match status" value="1"/>
</dbReference>
<evidence type="ECO:0000313" key="9">
    <source>
        <dbReference type="EMBL" id="PAV16836.1"/>
    </source>
</evidence>
<keyword evidence="5 6" id="KW-0067">ATP-binding</keyword>
<feature type="binding site" evidence="6">
    <location>
        <position position="461"/>
    </location>
    <ligand>
        <name>ATP</name>
        <dbReference type="ChEBI" id="CHEBI:30616"/>
    </ligand>
</feature>
<keyword evidence="10" id="KW-1185">Reference proteome</keyword>
<dbReference type="Gene3D" id="3.30.200.20">
    <property type="entry name" value="Phosphorylase Kinase, domain 1"/>
    <property type="match status" value="1"/>
</dbReference>
<dbReference type="GO" id="GO:0005829">
    <property type="term" value="C:cytosol"/>
    <property type="evidence" value="ECO:0007669"/>
    <property type="project" value="TreeGrafter"/>
</dbReference>
<name>A0A286UBB1_9AGAM</name>
<keyword evidence="3 6" id="KW-0547">Nucleotide-binding</keyword>
<dbReference type="STRING" id="2282107.A0A286UBB1"/>
<comment type="caution">
    <text evidence="9">The sequence shown here is derived from an EMBL/GenBank/DDBJ whole genome shotgun (WGS) entry which is preliminary data.</text>
</comment>
<dbReference type="PROSITE" id="PS50011">
    <property type="entry name" value="PROTEIN_KINASE_DOM"/>
    <property type="match status" value="2"/>
</dbReference>
<dbReference type="GO" id="GO:0005524">
    <property type="term" value="F:ATP binding"/>
    <property type="evidence" value="ECO:0007669"/>
    <property type="project" value="UniProtKB-UniRule"/>
</dbReference>
<evidence type="ECO:0000256" key="3">
    <source>
        <dbReference type="ARBA" id="ARBA00022741"/>
    </source>
</evidence>
<evidence type="ECO:0000256" key="5">
    <source>
        <dbReference type="ARBA" id="ARBA00022840"/>
    </source>
</evidence>
<dbReference type="CDD" id="cd00180">
    <property type="entry name" value="PKc"/>
    <property type="match status" value="1"/>
</dbReference>
<dbReference type="PROSITE" id="PS00107">
    <property type="entry name" value="PROTEIN_KINASE_ATP"/>
    <property type="match status" value="1"/>
</dbReference>
<dbReference type="GO" id="GO:0004674">
    <property type="term" value="F:protein serine/threonine kinase activity"/>
    <property type="evidence" value="ECO:0007669"/>
    <property type="project" value="UniProtKB-EC"/>
</dbReference>
<dbReference type="InterPro" id="IPR017441">
    <property type="entry name" value="Protein_kinase_ATP_BS"/>
</dbReference>
<dbReference type="GO" id="GO:0000045">
    <property type="term" value="P:autophagosome assembly"/>
    <property type="evidence" value="ECO:0007669"/>
    <property type="project" value="TreeGrafter"/>
</dbReference>
<dbReference type="InterPro" id="IPR011009">
    <property type="entry name" value="Kinase-like_dom_sf"/>
</dbReference>
<feature type="region of interest" description="Disordered" evidence="7">
    <location>
        <begin position="1"/>
        <end position="30"/>
    </location>
</feature>
<feature type="region of interest" description="Disordered" evidence="7">
    <location>
        <begin position="786"/>
        <end position="896"/>
    </location>
</feature>
<dbReference type="GO" id="GO:0010506">
    <property type="term" value="P:regulation of autophagy"/>
    <property type="evidence" value="ECO:0007669"/>
    <property type="project" value="InterPro"/>
</dbReference>
<dbReference type="EC" id="2.7.11.1" evidence="1"/>
<dbReference type="PROSITE" id="PS00108">
    <property type="entry name" value="PROTEIN_KINASE_ST"/>
    <property type="match status" value="1"/>
</dbReference>
<keyword evidence="4 9" id="KW-0418">Kinase</keyword>
<dbReference type="PANTHER" id="PTHR24348">
    <property type="entry name" value="SERINE/THREONINE-PROTEIN KINASE UNC-51-RELATED"/>
    <property type="match status" value="1"/>
</dbReference>
<feature type="domain" description="Protein kinase" evidence="8">
    <location>
        <begin position="429"/>
        <end position="782"/>
    </location>
</feature>
<evidence type="ECO:0000259" key="8">
    <source>
        <dbReference type="PROSITE" id="PS50011"/>
    </source>
</evidence>
<dbReference type="SMART" id="SM00220">
    <property type="entry name" value="S_TKc"/>
    <property type="match status" value="2"/>
</dbReference>
<dbReference type="GO" id="GO:0016020">
    <property type="term" value="C:membrane"/>
    <property type="evidence" value="ECO:0007669"/>
    <property type="project" value="TreeGrafter"/>
</dbReference>
<evidence type="ECO:0000256" key="7">
    <source>
        <dbReference type="SAM" id="MobiDB-lite"/>
    </source>
</evidence>
<gene>
    <name evidence="9" type="ORF">PNOK_0690000</name>
</gene>
<dbReference type="InterPro" id="IPR008271">
    <property type="entry name" value="Ser/Thr_kinase_AS"/>
</dbReference>
<feature type="domain" description="Protein kinase" evidence="8">
    <location>
        <begin position="67"/>
        <end position="388"/>
    </location>
</feature>
<accession>A0A286UBB1</accession>
<dbReference type="GO" id="GO:0005776">
    <property type="term" value="C:autophagosome"/>
    <property type="evidence" value="ECO:0007669"/>
    <property type="project" value="TreeGrafter"/>
</dbReference>
<evidence type="ECO:0000256" key="2">
    <source>
        <dbReference type="ARBA" id="ARBA00022679"/>
    </source>
</evidence>
<evidence type="ECO:0000256" key="6">
    <source>
        <dbReference type="PROSITE-ProRule" id="PRU10141"/>
    </source>
</evidence>
<evidence type="ECO:0000256" key="4">
    <source>
        <dbReference type="ARBA" id="ARBA00022777"/>
    </source>
</evidence>
<sequence length="896" mass="99078">MSSSSSTSSSSTTRPSTTTKSPSEASGVVSVPQQLERFRLGYAASITQSALNILSATRHKRVCVCNYKLPSTVSGSAGGKHSTSTSTSTVTTVTKTVAVKTLPKLADMTALKERTRTELRRVMHDGFREDESTGRTAGRVEGEARRVWGDEMGRAGRRMGRELGVLCSLGRENGGQGNGSGKENVMGVYGFIETPVEVLVVCEYVGGETLVERLEKYGADFSEGRAAEITRQIASGLEYLHDKSIVHGNLHPEHIVFKSAYKGPESSTKLVITGFSESTVVRSEPTRSPPEEYHISSFDAFSGPDKALDARNYSKTDTWSFGAIVFYMLYGKLPYPDAKAPEDIRRSNLVLPRSGISSEAIALIQSCLSKDVHSRPYIKDIRTRRKWLAQTQDGGAKFGVRLHWKSSLADYTRTTQTGSRGKSSRLADENYRKKLGEGAYGSVFQGELTLKGGKPSVLAVKTISKKVDYDIVLGTICRKLDELTRSNALAGLSRDAILSKVGKIARTVYEKIAHHLFVVCQRELGPWMLLDHKNIVRYLGAWQNQPQEVYFFMEEAQGGTLQSYLKRHGRLSDRQMAILSYQLFSGLEAMEKAQVVHRDIKPDNILLLYPGDPSFEHQVFKFCDFGGSKCMNGKQLMGYSQYGTMIYTPPEVLNLQPYDCQANVWAVTVILIEAFLGTLNNDYGLFWVNNPAPCARQDLEHCLVMKGKSKEELDSLDEQRRRFLNVEAAIYNKITKMPLIDINGPAFNGLSRKGRDTLSRGFLRNPKIRSKASSLLRSNPWYEQYDLYGPNRSRSNSVEHRSPRPRPRSRSPSSATANPPPSRTNPGSTPRKSSSPKPPGSSVKAPVQKKKTEDPPRTPSSTSTSTLRGSKSNTSADRGSSSLKQPPKNGEKQKKA</sequence>
<dbReference type="GO" id="GO:0000407">
    <property type="term" value="C:phagophore assembly site"/>
    <property type="evidence" value="ECO:0007669"/>
    <property type="project" value="TreeGrafter"/>
</dbReference>
<evidence type="ECO:0000256" key="1">
    <source>
        <dbReference type="ARBA" id="ARBA00012513"/>
    </source>
</evidence>
<evidence type="ECO:0000313" key="10">
    <source>
        <dbReference type="Proteomes" id="UP000217199"/>
    </source>
</evidence>
<dbReference type="EMBL" id="NBII01000007">
    <property type="protein sequence ID" value="PAV16836.1"/>
    <property type="molecule type" value="Genomic_DNA"/>
</dbReference>
<dbReference type="Pfam" id="PF00069">
    <property type="entry name" value="Pkinase"/>
    <property type="match status" value="2"/>
</dbReference>
<organism evidence="9 10">
    <name type="scientific">Pyrrhoderma noxium</name>
    <dbReference type="NCBI Taxonomy" id="2282107"/>
    <lineage>
        <taxon>Eukaryota</taxon>
        <taxon>Fungi</taxon>
        <taxon>Dikarya</taxon>
        <taxon>Basidiomycota</taxon>
        <taxon>Agaricomycotina</taxon>
        <taxon>Agaricomycetes</taxon>
        <taxon>Hymenochaetales</taxon>
        <taxon>Hymenochaetaceae</taxon>
        <taxon>Pyrrhoderma</taxon>
    </lineage>
</organism>
<feature type="compositionally biased region" description="Polar residues" evidence="7">
    <location>
        <begin position="867"/>
        <end position="884"/>
    </location>
</feature>
<feature type="compositionally biased region" description="Low complexity" evidence="7">
    <location>
        <begin position="824"/>
        <end position="846"/>
    </location>
</feature>
<dbReference type="OrthoDB" id="347657at2759"/>
<dbReference type="InterPro" id="IPR045269">
    <property type="entry name" value="Atg1-like"/>
</dbReference>
<feature type="compositionally biased region" description="Low complexity" evidence="7">
    <location>
        <begin position="1"/>
        <end position="23"/>
    </location>
</feature>
<protein>
    <recommendedName>
        <fullName evidence="1">non-specific serine/threonine protein kinase</fullName>
        <ecNumber evidence="1">2.7.11.1</ecNumber>
    </recommendedName>
</protein>
<dbReference type="AlphaFoldDB" id="A0A286UBB1"/>
<dbReference type="InterPro" id="IPR000719">
    <property type="entry name" value="Prot_kinase_dom"/>
</dbReference>
<proteinExistence type="predicted"/>
<reference evidence="9 10" key="1">
    <citation type="journal article" date="2017" name="Mol. Ecol.">
        <title>Comparative and population genomic landscape of Phellinus noxius: A hypervariable fungus causing root rot in trees.</title>
        <authorList>
            <person name="Chung C.L."/>
            <person name="Lee T.J."/>
            <person name="Akiba M."/>
            <person name="Lee H.H."/>
            <person name="Kuo T.H."/>
            <person name="Liu D."/>
            <person name="Ke H.M."/>
            <person name="Yokoi T."/>
            <person name="Roa M.B."/>
            <person name="Lu M.J."/>
            <person name="Chang Y.Y."/>
            <person name="Ann P.J."/>
            <person name="Tsai J.N."/>
            <person name="Chen C.Y."/>
            <person name="Tzean S.S."/>
            <person name="Ota Y."/>
            <person name="Hattori T."/>
            <person name="Sahashi N."/>
            <person name="Liou R.F."/>
            <person name="Kikuchi T."/>
            <person name="Tsai I.J."/>
        </authorList>
    </citation>
    <scope>NUCLEOTIDE SEQUENCE [LARGE SCALE GENOMIC DNA]</scope>
    <source>
        <strain evidence="9 10">FFPRI411160</strain>
    </source>
</reference>
<dbReference type="Proteomes" id="UP000217199">
    <property type="component" value="Unassembled WGS sequence"/>
</dbReference>
<keyword evidence="2" id="KW-0808">Transferase</keyword>
<dbReference type="InParanoid" id="A0A286UBB1"/>